<dbReference type="InterPro" id="IPR035418">
    <property type="entry name" value="AraC-bd_2"/>
</dbReference>
<keyword evidence="1" id="KW-0805">Transcription regulation</keyword>
<dbReference type="Gene3D" id="1.10.10.60">
    <property type="entry name" value="Homeodomain-like"/>
    <property type="match status" value="1"/>
</dbReference>
<evidence type="ECO:0000256" key="3">
    <source>
        <dbReference type="ARBA" id="ARBA00023163"/>
    </source>
</evidence>
<dbReference type="InterPro" id="IPR020449">
    <property type="entry name" value="Tscrpt_reg_AraC-type_HTH"/>
</dbReference>
<dbReference type="PANTHER" id="PTHR46796">
    <property type="entry name" value="HTH-TYPE TRANSCRIPTIONAL ACTIVATOR RHAS-RELATED"/>
    <property type="match status" value="1"/>
</dbReference>
<dbReference type="Pfam" id="PF12833">
    <property type="entry name" value="HTH_18"/>
    <property type="match status" value="1"/>
</dbReference>
<evidence type="ECO:0000256" key="2">
    <source>
        <dbReference type="ARBA" id="ARBA00023125"/>
    </source>
</evidence>
<dbReference type="SMART" id="SM00342">
    <property type="entry name" value="HTH_ARAC"/>
    <property type="match status" value="1"/>
</dbReference>
<organism evidence="5 6">
    <name type="scientific">Actinomadura graeca</name>
    <dbReference type="NCBI Taxonomy" id="2750812"/>
    <lineage>
        <taxon>Bacteria</taxon>
        <taxon>Bacillati</taxon>
        <taxon>Actinomycetota</taxon>
        <taxon>Actinomycetes</taxon>
        <taxon>Streptosporangiales</taxon>
        <taxon>Thermomonosporaceae</taxon>
        <taxon>Actinomadura</taxon>
    </lineage>
</organism>
<dbReference type="EMBL" id="CP059572">
    <property type="protein sequence ID" value="QXJ20737.1"/>
    <property type="molecule type" value="Genomic_DNA"/>
</dbReference>
<reference evidence="5" key="1">
    <citation type="submission" date="2020-07" db="EMBL/GenBank/DDBJ databases">
        <authorList>
            <person name="Tarantini F.S."/>
            <person name="Hong K.W."/>
            <person name="Chan K.G."/>
        </authorList>
    </citation>
    <scope>NUCLEOTIDE SEQUENCE</scope>
    <source>
        <strain evidence="5">32-07</strain>
    </source>
</reference>
<evidence type="ECO:0000313" key="5">
    <source>
        <dbReference type="EMBL" id="QXJ20737.1"/>
    </source>
</evidence>
<feature type="domain" description="HTH araC/xylS-type" evidence="4">
    <location>
        <begin position="213"/>
        <end position="314"/>
    </location>
</feature>
<sequence length="318" mass="35643">MSMLIRTADLPVRERFDFWRSSVSEMFVPLRSDTTLPDHFDGRMRGCELGALKVAEIAATSHVVRRTGAQIAQSDPGYYKLGVQLSGYCLLTQDGREAALVPGDFTIYDTTRPYTLAFDDSYRQLVLMVPRRLLHLPEEAIAGITATRISGRQGVGALLSPFLVQLARHLDELDDQGGVRLGDNIVDLLVTLLAERLDVTAPTPDASRRALLIRVRAYIERHLDDPDLSPDGIAAAHFVSSRHLYKLFREEGTTVSMWIKQRRLEHCRRDLRDPLQLNRPVSAIGARWGFVDAAHFSRLFKAAYGASPREYRVTITGA</sequence>
<gene>
    <name evidence="5" type="ORF">AGRA3207_001503</name>
</gene>
<dbReference type="InterPro" id="IPR018060">
    <property type="entry name" value="HTH_AraC"/>
</dbReference>
<evidence type="ECO:0000256" key="1">
    <source>
        <dbReference type="ARBA" id="ARBA00023015"/>
    </source>
</evidence>
<dbReference type="InterPro" id="IPR009057">
    <property type="entry name" value="Homeodomain-like_sf"/>
</dbReference>
<dbReference type="PANTHER" id="PTHR46796:SF6">
    <property type="entry name" value="ARAC SUBFAMILY"/>
    <property type="match status" value="1"/>
</dbReference>
<evidence type="ECO:0000259" key="4">
    <source>
        <dbReference type="PROSITE" id="PS01124"/>
    </source>
</evidence>
<dbReference type="RefSeq" id="WP_231333838.1">
    <property type="nucleotide sequence ID" value="NZ_CP059572.1"/>
</dbReference>
<protein>
    <submittedName>
        <fullName evidence="5">Helix-turn-helix domain-containing protein</fullName>
    </submittedName>
</protein>
<proteinExistence type="predicted"/>
<dbReference type="SUPFAM" id="SSF46689">
    <property type="entry name" value="Homeodomain-like"/>
    <property type="match status" value="1"/>
</dbReference>
<dbReference type="InterPro" id="IPR050204">
    <property type="entry name" value="AraC_XylS_family_regulators"/>
</dbReference>
<keyword evidence="2" id="KW-0238">DNA-binding</keyword>
<keyword evidence="6" id="KW-1185">Reference proteome</keyword>
<dbReference type="PRINTS" id="PR00032">
    <property type="entry name" value="HTHARAC"/>
</dbReference>
<evidence type="ECO:0000313" key="6">
    <source>
        <dbReference type="Proteomes" id="UP001049518"/>
    </source>
</evidence>
<dbReference type="Pfam" id="PF14525">
    <property type="entry name" value="AraC_binding_2"/>
    <property type="match status" value="1"/>
</dbReference>
<name>A0ABX8QSK8_9ACTN</name>
<accession>A0ABX8QSK8</accession>
<keyword evidence="3" id="KW-0804">Transcription</keyword>
<dbReference type="PROSITE" id="PS01124">
    <property type="entry name" value="HTH_ARAC_FAMILY_2"/>
    <property type="match status" value="1"/>
</dbReference>
<dbReference type="Proteomes" id="UP001049518">
    <property type="component" value="Chromosome"/>
</dbReference>